<dbReference type="PANTHER" id="PTHR12318">
    <property type="entry name" value="TESTOSTERONE-REGULATED PROTEIN RP2"/>
    <property type="match status" value="1"/>
</dbReference>
<dbReference type="PROSITE" id="PS51462">
    <property type="entry name" value="NUDIX"/>
    <property type="match status" value="1"/>
</dbReference>
<sequence length="348" mass="37530">MPALRSESATVLLVAPHGLDEPRPADGCDYRVLLLQRSLKASFMPGMYVFPGGITEEPLDAQLADEYNTSLLRVTAVRELFEEAGVLLAAPDRPLRSGFRRHLLDMTLPVLPAAKASTWRSKVNASPDAFADLAAAVEAAGGRMAFDTLAPWARWITPEFEPRRYDATFFVGALDAVDADALHCDRETIASKWMTPGEALAAAADGTLMLAPPQWLCLHEMATFTALEDLMEYAHAGRCIAPIMPNWCTTPDGTPYSALPGDADHSQHPGPSPGSRNRMYMRIRGGVSVVEMRVSTDLADGPAWIPDADRSSSPIVAAAQRAFANRVVVSPDNPDSPPPPVTSTQAKL</sequence>
<dbReference type="SUPFAM" id="SSF55811">
    <property type="entry name" value="Nudix"/>
    <property type="match status" value="1"/>
</dbReference>
<feature type="region of interest" description="Disordered" evidence="7">
    <location>
        <begin position="328"/>
        <end position="348"/>
    </location>
</feature>
<dbReference type="Proteomes" id="UP000054408">
    <property type="component" value="Unassembled WGS sequence"/>
</dbReference>
<organism evidence="9 10">
    <name type="scientific">Thecamonas trahens ATCC 50062</name>
    <dbReference type="NCBI Taxonomy" id="461836"/>
    <lineage>
        <taxon>Eukaryota</taxon>
        <taxon>Apusozoa</taxon>
        <taxon>Apusomonadida</taxon>
        <taxon>Apusomonadidae</taxon>
        <taxon>Thecamonas</taxon>
    </lineage>
</organism>
<proteinExistence type="predicted"/>
<accession>A0A0L0DHF0</accession>
<dbReference type="RefSeq" id="XP_013755660.1">
    <property type="nucleotide sequence ID" value="XM_013900206.1"/>
</dbReference>
<dbReference type="OMA" id="QWARWVT"/>
<dbReference type="GO" id="GO:0046872">
    <property type="term" value="F:metal ion binding"/>
    <property type="evidence" value="ECO:0007669"/>
    <property type="project" value="UniProtKB-KW"/>
</dbReference>
<name>A0A0L0DHF0_THETB</name>
<dbReference type="InterPro" id="IPR015797">
    <property type="entry name" value="NUDIX_hydrolase-like_dom_sf"/>
</dbReference>
<evidence type="ECO:0000256" key="1">
    <source>
        <dbReference type="ARBA" id="ARBA00001936"/>
    </source>
</evidence>
<dbReference type="InterPro" id="IPR000086">
    <property type="entry name" value="NUDIX_hydrolase_dom"/>
</dbReference>
<dbReference type="InterPro" id="IPR039121">
    <property type="entry name" value="NUDT19"/>
</dbReference>
<reference evidence="9 10" key="1">
    <citation type="submission" date="2010-05" db="EMBL/GenBank/DDBJ databases">
        <title>The Genome Sequence of Thecamonas trahens ATCC 50062.</title>
        <authorList>
            <consortium name="The Broad Institute Genome Sequencing Platform"/>
            <person name="Russ C."/>
            <person name="Cuomo C."/>
            <person name="Shea T."/>
            <person name="Young S.K."/>
            <person name="Zeng Q."/>
            <person name="Koehrsen M."/>
            <person name="Haas B."/>
            <person name="Borodovsky M."/>
            <person name="Guigo R."/>
            <person name="Alvarado L."/>
            <person name="Berlin A."/>
            <person name="Bochicchio J."/>
            <person name="Borenstein D."/>
            <person name="Chapman S."/>
            <person name="Chen Z."/>
            <person name="Freedman E."/>
            <person name="Gellesch M."/>
            <person name="Goldberg J."/>
            <person name="Griggs A."/>
            <person name="Gujja S."/>
            <person name="Heilman E."/>
            <person name="Heiman D."/>
            <person name="Hepburn T."/>
            <person name="Howarth C."/>
            <person name="Jen D."/>
            <person name="Larson L."/>
            <person name="Mehta T."/>
            <person name="Park D."/>
            <person name="Pearson M."/>
            <person name="Roberts A."/>
            <person name="Saif S."/>
            <person name="Shenoy N."/>
            <person name="Sisk P."/>
            <person name="Stolte C."/>
            <person name="Sykes S."/>
            <person name="Thomson T."/>
            <person name="Walk T."/>
            <person name="White J."/>
            <person name="Yandava C."/>
            <person name="Burger G."/>
            <person name="Gray M.W."/>
            <person name="Holland P.W.H."/>
            <person name="King N."/>
            <person name="Lang F.B.F."/>
            <person name="Roger A.J."/>
            <person name="Ruiz-Trillo I."/>
            <person name="Lander E."/>
            <person name="Nusbaum C."/>
        </authorList>
    </citation>
    <scope>NUCLEOTIDE SEQUENCE [LARGE SCALE GENOMIC DNA]</scope>
    <source>
        <strain evidence="9 10">ATCC 50062</strain>
    </source>
</reference>
<evidence type="ECO:0000256" key="4">
    <source>
        <dbReference type="ARBA" id="ARBA00022801"/>
    </source>
</evidence>
<keyword evidence="4 9" id="KW-0378">Hydrolase</keyword>
<evidence type="ECO:0000313" key="9">
    <source>
        <dbReference type="EMBL" id="KNC51789.1"/>
    </source>
</evidence>
<evidence type="ECO:0000313" key="10">
    <source>
        <dbReference type="Proteomes" id="UP000054408"/>
    </source>
</evidence>
<dbReference type="PANTHER" id="PTHR12318:SF0">
    <property type="entry name" value="ACYL-COENZYME A DIPHOSPHATASE NUDT19"/>
    <property type="match status" value="1"/>
</dbReference>
<dbReference type="OrthoDB" id="1695362at2759"/>
<evidence type="ECO:0000259" key="8">
    <source>
        <dbReference type="PROSITE" id="PS51462"/>
    </source>
</evidence>
<dbReference type="AlphaFoldDB" id="A0A0L0DHF0"/>
<comment type="cofactor">
    <cofactor evidence="1">
        <name>Mn(2+)</name>
        <dbReference type="ChEBI" id="CHEBI:29035"/>
    </cofactor>
</comment>
<dbReference type="GeneID" id="25566696"/>
<keyword evidence="10" id="KW-1185">Reference proteome</keyword>
<dbReference type="eggNOG" id="KOG3904">
    <property type="taxonomic scope" value="Eukaryota"/>
</dbReference>
<feature type="region of interest" description="Disordered" evidence="7">
    <location>
        <begin position="258"/>
        <end position="279"/>
    </location>
</feature>
<evidence type="ECO:0000256" key="2">
    <source>
        <dbReference type="ARBA" id="ARBA00001946"/>
    </source>
</evidence>
<gene>
    <name evidence="9" type="ORF">AMSG_07864</name>
</gene>
<dbReference type="STRING" id="461836.A0A0L0DHF0"/>
<keyword evidence="5" id="KW-0460">Magnesium</keyword>
<dbReference type="Gene3D" id="3.90.79.10">
    <property type="entry name" value="Nucleoside Triphosphate Pyrophosphohydrolase"/>
    <property type="match status" value="1"/>
</dbReference>
<dbReference type="GO" id="GO:0016818">
    <property type="term" value="F:hydrolase activity, acting on acid anhydrides, in phosphorus-containing anhydrides"/>
    <property type="evidence" value="ECO:0007669"/>
    <property type="project" value="InterPro"/>
</dbReference>
<evidence type="ECO:0000256" key="5">
    <source>
        <dbReference type="ARBA" id="ARBA00022842"/>
    </source>
</evidence>
<evidence type="ECO:0000256" key="6">
    <source>
        <dbReference type="ARBA" id="ARBA00023211"/>
    </source>
</evidence>
<comment type="cofactor">
    <cofactor evidence="2">
        <name>Mg(2+)</name>
        <dbReference type="ChEBI" id="CHEBI:18420"/>
    </cofactor>
</comment>
<keyword evidence="6" id="KW-0464">Manganese</keyword>
<dbReference type="EMBL" id="GL349470">
    <property type="protein sequence ID" value="KNC51789.1"/>
    <property type="molecule type" value="Genomic_DNA"/>
</dbReference>
<feature type="domain" description="Nudix hydrolase" evidence="8">
    <location>
        <begin position="4"/>
        <end position="216"/>
    </location>
</feature>
<dbReference type="CDD" id="cd18870">
    <property type="entry name" value="NUDIX_AcylCoAdiphos_Nudt19"/>
    <property type="match status" value="1"/>
</dbReference>
<keyword evidence="3" id="KW-0479">Metal-binding</keyword>
<evidence type="ECO:0000256" key="3">
    <source>
        <dbReference type="ARBA" id="ARBA00022723"/>
    </source>
</evidence>
<protein>
    <submittedName>
        <fullName evidence="9">NUDIX hydrolase</fullName>
    </submittedName>
</protein>
<evidence type="ECO:0000256" key="7">
    <source>
        <dbReference type="SAM" id="MobiDB-lite"/>
    </source>
</evidence>